<dbReference type="InterPro" id="IPR000209">
    <property type="entry name" value="Peptidase_S8/S53_dom"/>
</dbReference>
<dbReference type="PANTHER" id="PTHR43806">
    <property type="entry name" value="PEPTIDASE S8"/>
    <property type="match status" value="1"/>
</dbReference>
<dbReference type="OrthoDB" id="206201at2759"/>
<evidence type="ECO:0000256" key="1">
    <source>
        <dbReference type="ARBA" id="ARBA00011073"/>
    </source>
</evidence>
<name>A0A1Y2HGP7_9FUNG</name>
<protein>
    <submittedName>
        <fullName evidence="7">Peptidase S8/S53 domain-containing protein</fullName>
    </submittedName>
</protein>
<dbReference type="PROSITE" id="PS51892">
    <property type="entry name" value="SUBTILASE"/>
    <property type="match status" value="1"/>
</dbReference>
<comment type="caution">
    <text evidence="7">The sequence shown here is derived from an EMBL/GenBank/DDBJ whole genome shotgun (WGS) entry which is preliminary data.</text>
</comment>
<feature type="domain" description="Peptidase S8/S53" evidence="6">
    <location>
        <begin position="12"/>
        <end position="149"/>
    </location>
</feature>
<gene>
    <name evidence="7" type="ORF">BCR44DRAFT_35972</name>
</gene>
<dbReference type="SUPFAM" id="SSF52743">
    <property type="entry name" value="Subtilisin-like"/>
    <property type="match status" value="1"/>
</dbReference>
<keyword evidence="3" id="KW-0378">Hydrolase</keyword>
<dbReference type="AlphaFoldDB" id="A0A1Y2HGP7"/>
<keyword evidence="2" id="KW-0645">Protease</keyword>
<keyword evidence="4" id="KW-0720">Serine protease</keyword>
<sequence>MKETYNAISARGGKTAVCVISLGAEGVDWNGPDRAVKALQDGGCVVVKAGGDVGKDSCNFTPARAPEGLTVAILDRNGQSLTYYSNTGRCIHLAAPGHEIVSASHRGGFTTRSGSSFAAPHVAGAAALILGQEPWLKPQQVVDRILSRASHGVLGGDLKGTPNRVVYVRP</sequence>
<dbReference type="Pfam" id="PF00082">
    <property type="entry name" value="Peptidase_S8"/>
    <property type="match status" value="1"/>
</dbReference>
<comment type="caution">
    <text evidence="5">Lacks conserved residue(s) required for the propagation of feature annotation.</text>
</comment>
<evidence type="ECO:0000313" key="7">
    <source>
        <dbReference type="EMBL" id="ORZ33174.1"/>
    </source>
</evidence>
<comment type="similarity">
    <text evidence="1 5">Belongs to the peptidase S8 family.</text>
</comment>
<dbReference type="EMBL" id="MCFL01000038">
    <property type="protein sequence ID" value="ORZ33174.1"/>
    <property type="molecule type" value="Genomic_DNA"/>
</dbReference>
<evidence type="ECO:0000256" key="5">
    <source>
        <dbReference type="PROSITE-ProRule" id="PRU01240"/>
    </source>
</evidence>
<dbReference type="GO" id="GO:0004252">
    <property type="term" value="F:serine-type endopeptidase activity"/>
    <property type="evidence" value="ECO:0007669"/>
    <property type="project" value="InterPro"/>
</dbReference>
<reference evidence="7 8" key="1">
    <citation type="submission" date="2016-07" db="EMBL/GenBank/DDBJ databases">
        <title>Pervasive Adenine N6-methylation of Active Genes in Fungi.</title>
        <authorList>
            <consortium name="DOE Joint Genome Institute"/>
            <person name="Mondo S.J."/>
            <person name="Dannebaum R.O."/>
            <person name="Kuo R.C."/>
            <person name="Labutti K."/>
            <person name="Haridas S."/>
            <person name="Kuo A."/>
            <person name="Salamov A."/>
            <person name="Ahrendt S.R."/>
            <person name="Lipzen A."/>
            <person name="Sullivan W."/>
            <person name="Andreopoulos W.B."/>
            <person name="Clum A."/>
            <person name="Lindquist E."/>
            <person name="Daum C."/>
            <person name="Ramamoorthy G.K."/>
            <person name="Gryganskyi A."/>
            <person name="Culley D."/>
            <person name="Magnuson J.K."/>
            <person name="James T.Y."/>
            <person name="O'Malley M.A."/>
            <person name="Stajich J.E."/>
            <person name="Spatafora J.W."/>
            <person name="Visel A."/>
            <person name="Grigoriev I.V."/>
        </authorList>
    </citation>
    <scope>NUCLEOTIDE SEQUENCE [LARGE SCALE GENOMIC DNA]</scope>
    <source>
        <strain evidence="7 8">PL171</strain>
    </source>
</reference>
<dbReference type="InterPro" id="IPR050131">
    <property type="entry name" value="Peptidase_S8_subtilisin-like"/>
</dbReference>
<proteinExistence type="inferred from homology"/>
<dbReference type="STRING" id="765915.A0A1Y2HGP7"/>
<dbReference type="GO" id="GO:0005615">
    <property type="term" value="C:extracellular space"/>
    <property type="evidence" value="ECO:0007669"/>
    <property type="project" value="TreeGrafter"/>
</dbReference>
<dbReference type="PANTHER" id="PTHR43806:SF11">
    <property type="entry name" value="CEREVISIN-RELATED"/>
    <property type="match status" value="1"/>
</dbReference>
<evidence type="ECO:0000313" key="8">
    <source>
        <dbReference type="Proteomes" id="UP000193411"/>
    </source>
</evidence>
<dbReference type="Gene3D" id="3.40.50.200">
    <property type="entry name" value="Peptidase S8/S53 domain"/>
    <property type="match status" value="1"/>
</dbReference>
<accession>A0A1Y2HGP7</accession>
<organism evidence="7 8">
    <name type="scientific">Catenaria anguillulae PL171</name>
    <dbReference type="NCBI Taxonomy" id="765915"/>
    <lineage>
        <taxon>Eukaryota</taxon>
        <taxon>Fungi</taxon>
        <taxon>Fungi incertae sedis</taxon>
        <taxon>Blastocladiomycota</taxon>
        <taxon>Blastocladiomycetes</taxon>
        <taxon>Blastocladiales</taxon>
        <taxon>Catenariaceae</taxon>
        <taxon>Catenaria</taxon>
    </lineage>
</organism>
<keyword evidence="8" id="KW-1185">Reference proteome</keyword>
<dbReference type="GO" id="GO:0006508">
    <property type="term" value="P:proteolysis"/>
    <property type="evidence" value="ECO:0007669"/>
    <property type="project" value="UniProtKB-KW"/>
</dbReference>
<dbReference type="Proteomes" id="UP000193411">
    <property type="component" value="Unassembled WGS sequence"/>
</dbReference>
<evidence type="ECO:0000256" key="4">
    <source>
        <dbReference type="ARBA" id="ARBA00022825"/>
    </source>
</evidence>
<evidence type="ECO:0000256" key="3">
    <source>
        <dbReference type="ARBA" id="ARBA00022801"/>
    </source>
</evidence>
<evidence type="ECO:0000256" key="2">
    <source>
        <dbReference type="ARBA" id="ARBA00022670"/>
    </source>
</evidence>
<evidence type="ECO:0000259" key="6">
    <source>
        <dbReference type="Pfam" id="PF00082"/>
    </source>
</evidence>
<dbReference type="InterPro" id="IPR036852">
    <property type="entry name" value="Peptidase_S8/S53_dom_sf"/>
</dbReference>